<dbReference type="PROSITE" id="PS50850">
    <property type="entry name" value="MFS"/>
    <property type="match status" value="1"/>
</dbReference>
<dbReference type="Pfam" id="PF05977">
    <property type="entry name" value="MFS_3"/>
    <property type="match status" value="1"/>
</dbReference>
<dbReference type="PANTHER" id="PTHR23513:SF11">
    <property type="entry name" value="STAPHYLOFERRIN A TRANSPORTER"/>
    <property type="match status" value="1"/>
</dbReference>
<keyword evidence="2" id="KW-0813">Transport</keyword>
<gene>
    <name evidence="9" type="ORF">AJ81_09950</name>
</gene>
<feature type="domain" description="Major facilitator superfamily (MFS) profile" evidence="8">
    <location>
        <begin position="1"/>
        <end position="200"/>
    </location>
</feature>
<keyword evidence="3" id="KW-1003">Cell membrane</keyword>
<dbReference type="Proteomes" id="UP000077469">
    <property type="component" value="Chromosome"/>
</dbReference>
<keyword evidence="5 7" id="KW-1133">Transmembrane helix</keyword>
<feature type="transmembrane region" description="Helical" evidence="7">
    <location>
        <begin position="16"/>
        <end position="32"/>
    </location>
</feature>
<evidence type="ECO:0000256" key="2">
    <source>
        <dbReference type="ARBA" id="ARBA00022448"/>
    </source>
</evidence>
<feature type="transmembrane region" description="Helical" evidence="7">
    <location>
        <begin position="366"/>
        <end position="393"/>
    </location>
</feature>
<dbReference type="GO" id="GO:0005886">
    <property type="term" value="C:plasma membrane"/>
    <property type="evidence" value="ECO:0007669"/>
    <property type="project" value="UniProtKB-SubCell"/>
</dbReference>
<dbReference type="Gene3D" id="1.20.1250.20">
    <property type="entry name" value="MFS general substrate transporter like domains"/>
    <property type="match status" value="1"/>
</dbReference>
<reference evidence="9 10" key="1">
    <citation type="submission" date="2014-01" db="EMBL/GenBank/DDBJ databases">
        <title>Genome sequencing of Thermotog hypogea.</title>
        <authorList>
            <person name="Zhang X."/>
            <person name="Alvare G."/>
            <person name="Fristensky B."/>
            <person name="Chen L."/>
            <person name="Suen T."/>
            <person name="Chen Q."/>
            <person name="Ma K."/>
        </authorList>
    </citation>
    <scope>NUCLEOTIDE SEQUENCE [LARGE SCALE GENOMIC DNA]</scope>
    <source>
        <strain evidence="9 10">DSM 11164</strain>
    </source>
</reference>
<name>A0A0X1KSZ8_9THEM</name>
<dbReference type="InterPro" id="IPR010290">
    <property type="entry name" value="TM_effector"/>
</dbReference>
<evidence type="ECO:0000313" key="10">
    <source>
        <dbReference type="Proteomes" id="UP000077469"/>
    </source>
</evidence>
<evidence type="ECO:0000256" key="7">
    <source>
        <dbReference type="SAM" id="Phobius"/>
    </source>
</evidence>
<feature type="transmembrane region" description="Helical" evidence="7">
    <location>
        <begin position="110"/>
        <end position="128"/>
    </location>
</feature>
<dbReference type="KEGG" id="phy:AJ81_09950"/>
<dbReference type="CDD" id="cd06173">
    <property type="entry name" value="MFS_MefA_like"/>
    <property type="match status" value="1"/>
</dbReference>
<feature type="transmembrane region" description="Helical" evidence="7">
    <location>
        <begin position="297"/>
        <end position="321"/>
    </location>
</feature>
<dbReference type="OrthoDB" id="9775268at2"/>
<sequence>MAKYSNPFRALKNRNYFLFWLPQSISLIGTWIDTTLRGWVAVNLFAENKAAGFIGLIALLKGLPTVILSPACGVIIDWFGPKNVLLFTQIADALNATLMAYLVYRNVLNAVQLLVLSVVMGISQAFYLPSRNSFIGSIVPKKLLSNALALHAMIFNLARMIGPSIAGFVVEYKGLGFGFVVNALTFLPLIVSLMFIRVQKPVQQHVQRDFFADLKAGIRYVASSKVLLVTFLSSTIYAVFGMPYSMLMQAFAKSAVKTGLTGYGLIMGSMGLGALVGAMLAGSLEIDTVIKFKEERFILWIGLSTLVSFLYPPAAYVMSFLNGAAQTIFFNTANTRTQYLSPPNMRGRTMSLYALINTGGSPAGTFLFGLLANAIGIRNTYGILAFAMIAYFLTRRIVKSLQLDLESLSQIR</sequence>
<feature type="transmembrane region" description="Helical" evidence="7">
    <location>
        <begin position="52"/>
        <end position="76"/>
    </location>
</feature>
<accession>A0A0X1KSZ8</accession>
<dbReference type="AlphaFoldDB" id="A0A0X1KSZ8"/>
<evidence type="ECO:0000259" key="8">
    <source>
        <dbReference type="PROSITE" id="PS50850"/>
    </source>
</evidence>
<protein>
    <submittedName>
        <fullName evidence="9">MFS transporter</fullName>
    </submittedName>
</protein>
<dbReference type="SUPFAM" id="SSF103473">
    <property type="entry name" value="MFS general substrate transporter"/>
    <property type="match status" value="1"/>
</dbReference>
<comment type="subcellular location">
    <subcellularLocation>
        <location evidence="1">Cell membrane</location>
        <topology evidence="1">Multi-pass membrane protein</topology>
    </subcellularLocation>
</comment>
<feature type="transmembrane region" description="Helical" evidence="7">
    <location>
        <begin position="83"/>
        <end position="104"/>
    </location>
</feature>
<feature type="transmembrane region" description="Helical" evidence="7">
    <location>
        <begin position="148"/>
        <end position="169"/>
    </location>
</feature>
<evidence type="ECO:0000256" key="1">
    <source>
        <dbReference type="ARBA" id="ARBA00004651"/>
    </source>
</evidence>
<dbReference type="InterPro" id="IPR020846">
    <property type="entry name" value="MFS_dom"/>
</dbReference>
<dbReference type="PATRIC" id="fig|1123384.7.peg.1997"/>
<feature type="transmembrane region" description="Helical" evidence="7">
    <location>
        <begin position="217"/>
        <end position="240"/>
    </location>
</feature>
<dbReference type="PaxDb" id="1123384-AJ81_09950"/>
<dbReference type="EMBL" id="CP007141">
    <property type="protein sequence ID" value="AJC74448.1"/>
    <property type="molecule type" value="Genomic_DNA"/>
</dbReference>
<dbReference type="RefSeq" id="WP_031502584.1">
    <property type="nucleotide sequence ID" value="NC_022795.1"/>
</dbReference>
<feature type="transmembrane region" description="Helical" evidence="7">
    <location>
        <begin position="260"/>
        <end position="285"/>
    </location>
</feature>
<organism evidence="9 10">
    <name type="scientific">Pseudothermotoga hypogea DSM 11164 = NBRC 106472</name>
    <dbReference type="NCBI Taxonomy" id="1123384"/>
    <lineage>
        <taxon>Bacteria</taxon>
        <taxon>Thermotogati</taxon>
        <taxon>Thermotogota</taxon>
        <taxon>Thermotogae</taxon>
        <taxon>Thermotogales</taxon>
        <taxon>Thermotogaceae</taxon>
        <taxon>Pseudothermotoga</taxon>
    </lineage>
</organism>
<keyword evidence="4 7" id="KW-0812">Transmembrane</keyword>
<dbReference type="InterPro" id="IPR036259">
    <property type="entry name" value="MFS_trans_sf"/>
</dbReference>
<evidence type="ECO:0000256" key="3">
    <source>
        <dbReference type="ARBA" id="ARBA00022475"/>
    </source>
</evidence>
<evidence type="ECO:0000256" key="6">
    <source>
        <dbReference type="ARBA" id="ARBA00023136"/>
    </source>
</evidence>
<proteinExistence type="predicted"/>
<keyword evidence="6 7" id="KW-0472">Membrane</keyword>
<feature type="transmembrane region" description="Helical" evidence="7">
    <location>
        <begin position="175"/>
        <end position="196"/>
    </location>
</feature>
<evidence type="ECO:0000256" key="5">
    <source>
        <dbReference type="ARBA" id="ARBA00022989"/>
    </source>
</evidence>
<dbReference type="STRING" id="1123384.AJ81_09950"/>
<evidence type="ECO:0000256" key="4">
    <source>
        <dbReference type="ARBA" id="ARBA00022692"/>
    </source>
</evidence>
<keyword evidence="10" id="KW-1185">Reference proteome</keyword>
<dbReference type="PANTHER" id="PTHR23513">
    <property type="entry name" value="INTEGRAL MEMBRANE EFFLUX PROTEIN-RELATED"/>
    <property type="match status" value="1"/>
</dbReference>
<dbReference type="GO" id="GO:0022857">
    <property type="term" value="F:transmembrane transporter activity"/>
    <property type="evidence" value="ECO:0007669"/>
    <property type="project" value="InterPro"/>
</dbReference>
<evidence type="ECO:0000313" key="9">
    <source>
        <dbReference type="EMBL" id="AJC74448.1"/>
    </source>
</evidence>